<gene>
    <name evidence="1" type="ORF">LSALG_LOCUS16835</name>
</gene>
<sequence length="121" mass="14239">MLLRAKEKYEPVMSHLQLMIKSYIQEVGLMDMDIATVLKKKSTAVPKEASKYFEKLNPRMIYKEGWFVVYQLRERIEVDFHKSSFYLKDKHLYNTACLELILDPIISSRATTRMPSSAFLI</sequence>
<dbReference type="EMBL" id="OX465079">
    <property type="protein sequence ID" value="CAI9276874.1"/>
    <property type="molecule type" value="Genomic_DNA"/>
</dbReference>
<dbReference type="Proteomes" id="UP001177003">
    <property type="component" value="Chromosome 3"/>
</dbReference>
<dbReference type="AlphaFoldDB" id="A0AA35YMZ4"/>
<keyword evidence="2" id="KW-1185">Reference proteome</keyword>
<evidence type="ECO:0000313" key="2">
    <source>
        <dbReference type="Proteomes" id="UP001177003"/>
    </source>
</evidence>
<evidence type="ECO:0000313" key="1">
    <source>
        <dbReference type="EMBL" id="CAI9276874.1"/>
    </source>
</evidence>
<reference evidence="1" key="1">
    <citation type="submission" date="2023-04" db="EMBL/GenBank/DDBJ databases">
        <authorList>
            <person name="Vijverberg K."/>
            <person name="Xiong W."/>
            <person name="Schranz E."/>
        </authorList>
    </citation>
    <scope>NUCLEOTIDE SEQUENCE</scope>
</reference>
<protein>
    <submittedName>
        <fullName evidence="1">Uncharacterized protein</fullName>
    </submittedName>
</protein>
<organism evidence="1 2">
    <name type="scientific">Lactuca saligna</name>
    <name type="common">Willowleaf lettuce</name>
    <dbReference type="NCBI Taxonomy" id="75948"/>
    <lineage>
        <taxon>Eukaryota</taxon>
        <taxon>Viridiplantae</taxon>
        <taxon>Streptophyta</taxon>
        <taxon>Embryophyta</taxon>
        <taxon>Tracheophyta</taxon>
        <taxon>Spermatophyta</taxon>
        <taxon>Magnoliopsida</taxon>
        <taxon>eudicotyledons</taxon>
        <taxon>Gunneridae</taxon>
        <taxon>Pentapetalae</taxon>
        <taxon>asterids</taxon>
        <taxon>campanulids</taxon>
        <taxon>Asterales</taxon>
        <taxon>Asteraceae</taxon>
        <taxon>Cichorioideae</taxon>
        <taxon>Cichorieae</taxon>
        <taxon>Lactucinae</taxon>
        <taxon>Lactuca</taxon>
    </lineage>
</organism>
<name>A0AA35YMZ4_LACSI</name>
<proteinExistence type="predicted"/>
<accession>A0AA35YMZ4</accession>